<protein>
    <submittedName>
        <fullName evidence="2">Uncharacterized protein</fullName>
    </submittedName>
</protein>
<name>A0A0A9AQB6_ARUDO</name>
<evidence type="ECO:0000313" key="2">
    <source>
        <dbReference type="EMBL" id="JAD49277.1"/>
    </source>
</evidence>
<reference evidence="2" key="1">
    <citation type="submission" date="2014-09" db="EMBL/GenBank/DDBJ databases">
        <authorList>
            <person name="Magalhaes I.L.F."/>
            <person name="Oliveira U."/>
            <person name="Santos F.R."/>
            <person name="Vidigal T.H.D.A."/>
            <person name="Brescovit A.D."/>
            <person name="Santos A.J."/>
        </authorList>
    </citation>
    <scope>NUCLEOTIDE SEQUENCE</scope>
    <source>
        <tissue evidence="2">Shoot tissue taken approximately 20 cm above the soil surface</tissue>
    </source>
</reference>
<reference evidence="2" key="2">
    <citation type="journal article" date="2015" name="Data Brief">
        <title>Shoot transcriptome of the giant reed, Arundo donax.</title>
        <authorList>
            <person name="Barrero R.A."/>
            <person name="Guerrero F.D."/>
            <person name="Moolhuijzen P."/>
            <person name="Goolsby J.A."/>
            <person name="Tidwell J."/>
            <person name="Bellgard S.E."/>
            <person name="Bellgard M.I."/>
        </authorList>
    </citation>
    <scope>NUCLEOTIDE SEQUENCE</scope>
    <source>
        <tissue evidence="2">Shoot tissue taken approximately 20 cm above the soil surface</tissue>
    </source>
</reference>
<accession>A0A0A9AQB6</accession>
<dbReference type="AlphaFoldDB" id="A0A0A9AQB6"/>
<evidence type="ECO:0000256" key="1">
    <source>
        <dbReference type="SAM" id="MobiDB-lite"/>
    </source>
</evidence>
<organism evidence="2">
    <name type="scientific">Arundo donax</name>
    <name type="common">Giant reed</name>
    <name type="synonym">Donax arundinaceus</name>
    <dbReference type="NCBI Taxonomy" id="35708"/>
    <lineage>
        <taxon>Eukaryota</taxon>
        <taxon>Viridiplantae</taxon>
        <taxon>Streptophyta</taxon>
        <taxon>Embryophyta</taxon>
        <taxon>Tracheophyta</taxon>
        <taxon>Spermatophyta</taxon>
        <taxon>Magnoliopsida</taxon>
        <taxon>Liliopsida</taxon>
        <taxon>Poales</taxon>
        <taxon>Poaceae</taxon>
        <taxon>PACMAD clade</taxon>
        <taxon>Arundinoideae</taxon>
        <taxon>Arundineae</taxon>
        <taxon>Arundo</taxon>
    </lineage>
</organism>
<dbReference type="EMBL" id="GBRH01248618">
    <property type="protein sequence ID" value="JAD49277.1"/>
    <property type="molecule type" value="Transcribed_RNA"/>
</dbReference>
<proteinExistence type="predicted"/>
<feature type="region of interest" description="Disordered" evidence="1">
    <location>
        <begin position="1"/>
        <end position="44"/>
    </location>
</feature>
<sequence>MGDRRSRQSAERDGEYLAQSRPPVGCENSAARTGTVVAERCAQR</sequence>
<feature type="compositionally biased region" description="Basic and acidic residues" evidence="1">
    <location>
        <begin position="1"/>
        <end position="15"/>
    </location>
</feature>